<dbReference type="EMBL" id="ML170158">
    <property type="protein sequence ID" value="TDL28009.1"/>
    <property type="molecule type" value="Genomic_DNA"/>
</dbReference>
<dbReference type="VEuPathDB" id="FungiDB:BD410DRAFT_713344"/>
<dbReference type="AlphaFoldDB" id="A0A4Y7QMD0"/>
<accession>A0A4Y7QMD0</accession>
<evidence type="ECO:0000256" key="2">
    <source>
        <dbReference type="SAM" id="MobiDB-lite"/>
    </source>
</evidence>
<dbReference type="STRING" id="50990.A0A4Y7QMD0"/>
<dbReference type="PANTHER" id="PTHR42107">
    <property type="entry name" value="YALI0D24453P"/>
    <property type="match status" value="1"/>
</dbReference>
<organism evidence="3 4">
    <name type="scientific">Rickenella mellea</name>
    <dbReference type="NCBI Taxonomy" id="50990"/>
    <lineage>
        <taxon>Eukaryota</taxon>
        <taxon>Fungi</taxon>
        <taxon>Dikarya</taxon>
        <taxon>Basidiomycota</taxon>
        <taxon>Agaricomycotina</taxon>
        <taxon>Agaricomycetes</taxon>
        <taxon>Hymenochaetales</taxon>
        <taxon>Rickenellaceae</taxon>
        <taxon>Rickenella</taxon>
    </lineage>
</organism>
<sequence length="538" mass="60313">MKPATTTPHGDKKGHICPPSNATHPSDRWETAFVYAFITKFTNLKAKIEGFENPMDLEDALLSPLQHPILVAILSYFIRSLKPQTRNLSADHISSTVSMVLQEYMKSSERTLFWNDELKTNVDPLQGIVGGFWGADWDLKLRILRQLVELQLSHHAEIRDTIDRAWGVVHNKHKKKEGTTAPPDPSHPLSQEKLATVPVGQDAQRKRFWVMDDSPRIYVSTNPWKTTSGFKTIATTKEEYLHIIQGLKDGIPKDVIDKKRKPARVENYQVKLVEQLESRIEAIDTELARVSRVRKKIEQREMLKAQAIIRETRTRRQTRRPDYVYNHEADSEDDGDEYTFQDEDEDDEHIDDGLDYDSAGPSRRAVGHRRSQRTAVLNANGKRMAADTSSEWRGERRSSRLGYTQEPQIAGPSVKRARTEESTISNEPSEAASQSSDQKSLQAKVTGAAAVKPNEIVLEQVAGKKKSKFWFYAVAPGSAPPGSNLTTNGVDRPSNDAEMRDGGSSDHAEHARSNGNGGMYEDSVSPNSYGGAAEMSIL</sequence>
<evidence type="ECO:0000313" key="3">
    <source>
        <dbReference type="EMBL" id="TDL28009.1"/>
    </source>
</evidence>
<feature type="compositionally biased region" description="Basic and acidic residues" evidence="2">
    <location>
        <begin position="493"/>
        <end position="512"/>
    </location>
</feature>
<evidence type="ECO:0008006" key="5">
    <source>
        <dbReference type="Google" id="ProtNLM"/>
    </source>
</evidence>
<feature type="coiled-coil region" evidence="1">
    <location>
        <begin position="273"/>
        <end position="300"/>
    </location>
</feature>
<feature type="compositionally biased region" description="Polar residues" evidence="2">
    <location>
        <begin position="422"/>
        <end position="443"/>
    </location>
</feature>
<keyword evidence="4" id="KW-1185">Reference proteome</keyword>
<evidence type="ECO:0000256" key="1">
    <source>
        <dbReference type="SAM" id="Coils"/>
    </source>
</evidence>
<feature type="compositionally biased region" description="Basic and acidic residues" evidence="2">
    <location>
        <begin position="319"/>
        <end position="329"/>
    </location>
</feature>
<feature type="region of interest" description="Disordered" evidence="2">
    <location>
        <begin position="1"/>
        <end position="23"/>
    </location>
</feature>
<feature type="region of interest" description="Disordered" evidence="2">
    <location>
        <begin position="319"/>
        <end position="448"/>
    </location>
</feature>
<feature type="region of interest" description="Disordered" evidence="2">
    <location>
        <begin position="476"/>
        <end position="538"/>
    </location>
</feature>
<keyword evidence="1" id="KW-0175">Coiled coil</keyword>
<feature type="compositionally biased region" description="Acidic residues" evidence="2">
    <location>
        <begin position="330"/>
        <end position="355"/>
    </location>
</feature>
<protein>
    <recommendedName>
        <fullName evidence="5">WHIM1 domain-containing protein</fullName>
    </recommendedName>
</protein>
<dbReference type="Proteomes" id="UP000294933">
    <property type="component" value="Unassembled WGS sequence"/>
</dbReference>
<evidence type="ECO:0000313" key="4">
    <source>
        <dbReference type="Proteomes" id="UP000294933"/>
    </source>
</evidence>
<proteinExistence type="predicted"/>
<dbReference type="OrthoDB" id="205403at2759"/>
<name>A0A4Y7QMD0_9AGAM</name>
<reference evidence="3 4" key="1">
    <citation type="submission" date="2018-06" db="EMBL/GenBank/DDBJ databases">
        <title>A transcriptomic atlas of mushroom development highlights an independent origin of complex multicellularity.</title>
        <authorList>
            <consortium name="DOE Joint Genome Institute"/>
            <person name="Krizsan K."/>
            <person name="Almasi E."/>
            <person name="Merenyi Z."/>
            <person name="Sahu N."/>
            <person name="Viragh M."/>
            <person name="Koszo T."/>
            <person name="Mondo S."/>
            <person name="Kiss B."/>
            <person name="Balint B."/>
            <person name="Kues U."/>
            <person name="Barry K."/>
            <person name="Hegedus J.C."/>
            <person name="Henrissat B."/>
            <person name="Johnson J."/>
            <person name="Lipzen A."/>
            <person name="Ohm R."/>
            <person name="Nagy I."/>
            <person name="Pangilinan J."/>
            <person name="Yan J."/>
            <person name="Xiong Y."/>
            <person name="Grigoriev I.V."/>
            <person name="Hibbett D.S."/>
            <person name="Nagy L.G."/>
        </authorList>
    </citation>
    <scope>NUCLEOTIDE SEQUENCE [LARGE SCALE GENOMIC DNA]</scope>
    <source>
        <strain evidence="3 4">SZMC22713</strain>
    </source>
</reference>
<gene>
    <name evidence="3" type="ORF">BD410DRAFT_713344</name>
</gene>
<dbReference type="PANTHER" id="PTHR42107:SF1">
    <property type="entry name" value="WHIM1 DOMAIN-CONTAINING PROTEIN"/>
    <property type="match status" value="1"/>
</dbReference>